<name>A0A4Y0BGL1_ANOFN</name>
<evidence type="ECO:0000313" key="1">
    <source>
        <dbReference type="EnsemblMetazoa" id="AFUN019246-PA"/>
    </source>
</evidence>
<dbReference type="VEuPathDB" id="VectorBase:AFUN019246"/>
<sequence>MKYNTSHEPLAQVQPDYPRANCKELPKTTAVIHLLCSNYLLKPVSSSLRRTLRWCFVRRILIQSTKCENYVEDKLKKRANSAKSGRRKI</sequence>
<protein>
    <submittedName>
        <fullName evidence="1">Uncharacterized protein</fullName>
    </submittedName>
</protein>
<proteinExistence type="predicted"/>
<organism evidence="1">
    <name type="scientific">Anopheles funestus</name>
    <name type="common">African malaria mosquito</name>
    <dbReference type="NCBI Taxonomy" id="62324"/>
    <lineage>
        <taxon>Eukaryota</taxon>
        <taxon>Metazoa</taxon>
        <taxon>Ecdysozoa</taxon>
        <taxon>Arthropoda</taxon>
        <taxon>Hexapoda</taxon>
        <taxon>Insecta</taxon>
        <taxon>Pterygota</taxon>
        <taxon>Neoptera</taxon>
        <taxon>Endopterygota</taxon>
        <taxon>Diptera</taxon>
        <taxon>Nematocera</taxon>
        <taxon>Culicoidea</taxon>
        <taxon>Culicidae</taxon>
        <taxon>Anophelinae</taxon>
        <taxon>Anopheles</taxon>
    </lineage>
</organism>
<reference evidence="1" key="1">
    <citation type="submission" date="2020-05" db="UniProtKB">
        <authorList>
            <consortium name="EnsemblMetazoa"/>
        </authorList>
    </citation>
    <scope>IDENTIFICATION</scope>
    <source>
        <strain evidence="1">FUMOZ</strain>
    </source>
</reference>
<dbReference type="EnsemblMetazoa" id="AFUN019246-RA">
    <property type="protein sequence ID" value="AFUN019246-PA"/>
    <property type="gene ID" value="AFUN019246"/>
</dbReference>
<accession>A0A4Y0BGL1</accession>
<dbReference type="AlphaFoldDB" id="A0A4Y0BGL1"/>